<feature type="compositionally biased region" description="Basic and acidic residues" evidence="1">
    <location>
        <begin position="1157"/>
        <end position="1182"/>
    </location>
</feature>
<accession>A0A495XML0</accession>
<feature type="compositionally biased region" description="Low complexity" evidence="1">
    <location>
        <begin position="1105"/>
        <end position="1122"/>
    </location>
</feature>
<feature type="compositionally biased region" description="Low complexity" evidence="1">
    <location>
        <begin position="332"/>
        <end position="343"/>
    </location>
</feature>
<comment type="caution">
    <text evidence="3">The sequence shown here is derived from an EMBL/GenBank/DDBJ whole genome shotgun (WGS) entry which is preliminary data.</text>
</comment>
<feature type="compositionally biased region" description="Low complexity" evidence="1">
    <location>
        <begin position="127"/>
        <end position="151"/>
    </location>
</feature>
<feature type="compositionally biased region" description="Polar residues" evidence="1">
    <location>
        <begin position="351"/>
        <end position="360"/>
    </location>
</feature>
<feature type="region of interest" description="Disordered" evidence="1">
    <location>
        <begin position="289"/>
        <end position="360"/>
    </location>
</feature>
<feature type="compositionally biased region" description="Pro residues" evidence="1">
    <location>
        <begin position="862"/>
        <end position="975"/>
    </location>
</feature>
<feature type="compositionally biased region" description="Basic and acidic residues" evidence="1">
    <location>
        <begin position="87"/>
        <end position="98"/>
    </location>
</feature>
<feature type="compositionally biased region" description="Low complexity" evidence="1">
    <location>
        <begin position="76"/>
        <end position="86"/>
    </location>
</feature>
<evidence type="ECO:0000256" key="2">
    <source>
        <dbReference type="SAM" id="Phobius"/>
    </source>
</evidence>
<proteinExistence type="predicted"/>
<evidence type="ECO:0000256" key="1">
    <source>
        <dbReference type="SAM" id="MobiDB-lite"/>
    </source>
</evidence>
<feature type="transmembrane region" description="Helical" evidence="2">
    <location>
        <begin position="654"/>
        <end position="677"/>
    </location>
</feature>
<dbReference type="Pfam" id="PF02389">
    <property type="entry name" value="Cornifin"/>
    <property type="match status" value="1"/>
</dbReference>
<keyword evidence="2" id="KW-0812">Transmembrane</keyword>
<evidence type="ECO:0000313" key="4">
    <source>
        <dbReference type="Proteomes" id="UP000272729"/>
    </source>
</evidence>
<feature type="compositionally biased region" description="Low complexity" evidence="1">
    <location>
        <begin position="167"/>
        <end position="193"/>
    </location>
</feature>
<feature type="region of interest" description="Disordered" evidence="1">
    <location>
        <begin position="1334"/>
        <end position="1363"/>
    </location>
</feature>
<reference evidence="3 4" key="1">
    <citation type="submission" date="2018-10" db="EMBL/GenBank/DDBJ databases">
        <title>Sequencing the genomes of 1000 actinobacteria strains.</title>
        <authorList>
            <person name="Klenk H.-P."/>
        </authorList>
    </citation>
    <scope>NUCLEOTIDE SEQUENCE [LARGE SCALE GENOMIC DNA]</scope>
    <source>
        <strain evidence="3 4">DSM 43911</strain>
    </source>
</reference>
<feature type="compositionally biased region" description="Low complexity" evidence="1">
    <location>
        <begin position="976"/>
        <end position="992"/>
    </location>
</feature>
<organism evidence="3 4">
    <name type="scientific">Saccharothrix variisporea</name>
    <dbReference type="NCBI Taxonomy" id="543527"/>
    <lineage>
        <taxon>Bacteria</taxon>
        <taxon>Bacillati</taxon>
        <taxon>Actinomycetota</taxon>
        <taxon>Actinomycetes</taxon>
        <taxon>Pseudonocardiales</taxon>
        <taxon>Pseudonocardiaceae</taxon>
        <taxon>Saccharothrix</taxon>
    </lineage>
</organism>
<dbReference type="Proteomes" id="UP000272729">
    <property type="component" value="Unassembled WGS sequence"/>
</dbReference>
<keyword evidence="4" id="KW-1185">Reference proteome</keyword>
<keyword evidence="2" id="KW-1133">Transmembrane helix</keyword>
<protein>
    <submittedName>
        <fullName evidence="3">Cornifin (SPRR) family protein</fullName>
    </submittedName>
</protein>
<sequence length="1363" mass="136565">MAIAPDRPAGPEHVHPRPEPAAAAGRRAADPPVPLSRRTLTASAVAALQRHAGNRAVGTALGSVAVQREADGSQTAIDARAEAVAAEARDAAAEHEGEQPPPPEPGDKARLRARQQGEFAQPDKVSAPAAQVTTAAAQTGSEVAAPAEPVVGAKSADEPSGADESPAGEAAAAVAAGQAQAAAAQAQAAALPLPAEPPPLAPPQTVEPVDGTGTPLPVDPAGDVAAGLVAARLAHLRHGAHALAADATAHRARALGLRGSLAEARGKIAEAAGSITTVQGHVAHRRSVTDQAATALDTSRQKADTVAAEAPGFAEKSDTGRQQTGPMATESAGLADRAAGAAPDDAEAAAKSQQQTGQIRQVSGNLGTIDAAVGQTGDRARQLQADAEQAKTRNAASEGTIAGTRERLAATDAKLAELTSMNTAARSRVEGLADRPDEIEAGAAAQREQADAVLANSVALESRLHAAQDGYRADLTALPGPPPRRGPRLLAAFAAGPGGTPGPVAQRAAEPGERERFPSFDEAAAVISGDEQSAQQRAEAASAAQRRRQQELATINAEAGGDFGRLGTGQKASLALRLTFSRTFGSLAETDWPKFGLGILRGFVDPRVSLAGVVQGLGTILSGGANLLSAEQWRRDPLGNLLKSSADIATGVTVVLGSIAGLAIAVIAISAALILLSWGTLAPVLLPVISICSTVAATVGPWAITAAEIALALNALVFIKNLVDAATASTAEELQRESAAMGEDVNAMGLMAMQIAGDKIGKAVGPRIGGALEGVQGRLAGSSNAAAAMLGENMAGIGKAMSQGQARADAWAGRDVPAATGAGTEPPTGNATTPEAPATPAAPEPAAPAAPEPAAPAAAPEPAAPAAPEPAAPAAPEPAAPAAPEPAAPAAPEPAAPAAPEPAAPAAPEPAAPAAPEPAAPAAPEPAAPAAPEPAAPAAPEPAAPAAPEPAAPAAPEPAAPAAPEPAAPAAPEPAAPAAAPEPAAQPAELPADLPANDNAVPPSGPAANDNAVPPSGPEPIELTELPPELQGGTAANDNGPAGPQAQEQVLAATGTDGVVEVGERPQLTVIEGGAGDPHAPRAMAGNTEGPGSPGGSTPRPPTTEPTTPGTSGTGTLDTGPTETGSPSGAHEPDLASGETRPTTAPHEVPDQPVGDLVKRSEGYLREHGVDPHELKKGQVEGPVKHYDIFEDRDGNLWAMRKRGRFGSGKDSAIYLGRTADHGLPTGPRAAEPATEPAVDEPSAAHDEPVPEPEPAVPGHAPPSAGELEQVVLDDLRGRPDTDFMETWERTGVDGPHEMSDNLDPQLGPDQKRYYVHFKEEFTGLDRHVSVNWDPDTGQYGTIKFSSEDPSRGGGGRGGRRRR</sequence>
<feature type="region of interest" description="Disordered" evidence="1">
    <location>
        <begin position="1218"/>
        <end position="1309"/>
    </location>
</feature>
<keyword evidence="2" id="KW-0472">Membrane</keyword>
<feature type="transmembrane region" description="Helical" evidence="2">
    <location>
        <begin position="684"/>
        <end position="704"/>
    </location>
</feature>
<feature type="compositionally biased region" description="Basic and acidic residues" evidence="1">
    <location>
        <begin position="1274"/>
        <end position="1300"/>
    </location>
</feature>
<feature type="compositionally biased region" description="Low complexity" evidence="1">
    <location>
        <begin position="1019"/>
        <end position="1030"/>
    </location>
</feature>
<name>A0A495XML0_9PSEU</name>
<feature type="region of interest" description="Disordered" evidence="1">
    <location>
        <begin position="1"/>
        <end position="36"/>
    </location>
</feature>
<feature type="region of interest" description="Disordered" evidence="1">
    <location>
        <begin position="69"/>
        <end position="214"/>
    </location>
</feature>
<gene>
    <name evidence="3" type="ORF">DFJ66_8243</name>
</gene>
<feature type="compositionally biased region" description="Pro residues" evidence="1">
    <location>
        <begin position="840"/>
        <end position="854"/>
    </location>
</feature>
<feature type="compositionally biased region" description="Polar residues" evidence="1">
    <location>
        <begin position="289"/>
        <end position="298"/>
    </location>
</feature>
<dbReference type="EMBL" id="RBXR01000001">
    <property type="protein sequence ID" value="RKT74869.1"/>
    <property type="molecule type" value="Genomic_DNA"/>
</dbReference>
<feature type="region of interest" description="Disordered" evidence="1">
    <location>
        <begin position="806"/>
        <end position="1182"/>
    </location>
</feature>
<evidence type="ECO:0000313" key="3">
    <source>
        <dbReference type="EMBL" id="RKT74869.1"/>
    </source>
</evidence>
<feature type="compositionally biased region" description="Basic and acidic residues" evidence="1">
    <location>
        <begin position="9"/>
        <end position="18"/>
    </location>
</feature>